<keyword evidence="2 9" id="KW-1003">Cell membrane</keyword>
<evidence type="ECO:0000313" key="11">
    <source>
        <dbReference type="EMBL" id="REA64158.1"/>
    </source>
</evidence>
<keyword evidence="3 9" id="KW-0645">Protease</keyword>
<reference evidence="11 12" key="1">
    <citation type="submission" date="2018-07" db="EMBL/GenBank/DDBJ databases">
        <title>Dyadobacter roseus sp. nov., isolated from rose rhizosphere soil.</title>
        <authorList>
            <person name="Chen L."/>
        </authorList>
    </citation>
    <scope>NUCLEOTIDE SEQUENCE [LARGE SCALE GENOMIC DNA]</scope>
    <source>
        <strain evidence="11 12">RS19</strain>
    </source>
</reference>
<feature type="active site" evidence="9">
    <location>
        <position position="125"/>
    </location>
</feature>
<dbReference type="GO" id="GO:0004190">
    <property type="term" value="F:aspartic-type endopeptidase activity"/>
    <property type="evidence" value="ECO:0007669"/>
    <property type="project" value="UniProtKB-UniRule"/>
</dbReference>
<comment type="similarity">
    <text evidence="1 9 10">Belongs to the peptidase A8 family.</text>
</comment>
<dbReference type="GO" id="GO:0005886">
    <property type="term" value="C:plasma membrane"/>
    <property type="evidence" value="ECO:0007669"/>
    <property type="project" value="UniProtKB-SubCell"/>
</dbReference>
<proteinExistence type="inferred from homology"/>
<evidence type="ECO:0000256" key="2">
    <source>
        <dbReference type="ARBA" id="ARBA00022475"/>
    </source>
</evidence>
<evidence type="ECO:0000256" key="7">
    <source>
        <dbReference type="ARBA" id="ARBA00022989"/>
    </source>
</evidence>
<feature type="transmembrane region" description="Helical" evidence="9">
    <location>
        <begin position="68"/>
        <end position="91"/>
    </location>
</feature>
<dbReference type="Pfam" id="PF01252">
    <property type="entry name" value="Peptidase_A8"/>
    <property type="match status" value="1"/>
</dbReference>
<dbReference type="AlphaFoldDB" id="A0A3D8YH80"/>
<keyword evidence="7 9" id="KW-1133">Transmembrane helix</keyword>
<evidence type="ECO:0000256" key="8">
    <source>
        <dbReference type="ARBA" id="ARBA00023136"/>
    </source>
</evidence>
<evidence type="ECO:0000256" key="5">
    <source>
        <dbReference type="ARBA" id="ARBA00022750"/>
    </source>
</evidence>
<organism evidence="11 12">
    <name type="scientific">Dyadobacter luteus</name>
    <dbReference type="NCBI Taxonomy" id="2259619"/>
    <lineage>
        <taxon>Bacteria</taxon>
        <taxon>Pseudomonadati</taxon>
        <taxon>Bacteroidota</taxon>
        <taxon>Cytophagia</taxon>
        <taxon>Cytophagales</taxon>
        <taxon>Spirosomataceae</taxon>
        <taxon>Dyadobacter</taxon>
    </lineage>
</organism>
<comment type="function">
    <text evidence="9">This protein specifically catalyzes the removal of signal peptides from prolipoproteins.</text>
</comment>
<comment type="caution">
    <text evidence="11">The sequence shown here is derived from an EMBL/GenBank/DDBJ whole genome shotgun (WGS) entry which is preliminary data.</text>
</comment>
<keyword evidence="5 9" id="KW-0064">Aspartyl protease</keyword>
<evidence type="ECO:0000256" key="1">
    <source>
        <dbReference type="ARBA" id="ARBA00006139"/>
    </source>
</evidence>
<comment type="pathway">
    <text evidence="9">Protein modification; lipoprotein biosynthesis (signal peptide cleavage).</text>
</comment>
<feature type="transmembrane region" description="Helical" evidence="9">
    <location>
        <begin position="98"/>
        <end position="118"/>
    </location>
</feature>
<evidence type="ECO:0000256" key="10">
    <source>
        <dbReference type="RuleBase" id="RU004181"/>
    </source>
</evidence>
<dbReference type="HAMAP" id="MF_00161">
    <property type="entry name" value="LspA"/>
    <property type="match status" value="1"/>
</dbReference>
<keyword evidence="4 9" id="KW-0812">Transmembrane</keyword>
<dbReference type="InterPro" id="IPR001872">
    <property type="entry name" value="Peptidase_A8"/>
</dbReference>
<keyword evidence="8 9" id="KW-0472">Membrane</keyword>
<evidence type="ECO:0000256" key="3">
    <source>
        <dbReference type="ARBA" id="ARBA00022670"/>
    </source>
</evidence>
<feature type="transmembrane region" description="Helical" evidence="9">
    <location>
        <begin position="138"/>
        <end position="159"/>
    </location>
</feature>
<dbReference type="NCBIfam" id="TIGR00077">
    <property type="entry name" value="lspA"/>
    <property type="match status" value="1"/>
</dbReference>
<sequence length="170" mass="18953">MNTKRLGRNILYLLVLLANIGCDQVSKTIVRQQLTDNEIISIIRNYFILTKVENAGAFLSIGSALPDLLKFILLSIIPLFALSYGIVYLFTRKHLTKLSAIALSFAIGGGIGNIYDRIIHGSVTDFLHIDLGFFQTGIFNMADVSISVALILFVLQNYLREKKKRSMING</sequence>
<evidence type="ECO:0000256" key="6">
    <source>
        <dbReference type="ARBA" id="ARBA00022801"/>
    </source>
</evidence>
<comment type="subcellular location">
    <subcellularLocation>
        <location evidence="9">Cell membrane</location>
        <topology evidence="9">Multi-pass membrane protein</topology>
    </subcellularLocation>
</comment>
<comment type="caution">
    <text evidence="9">Lacks conserved residue(s) required for the propagation of feature annotation.</text>
</comment>
<dbReference type="OrthoDB" id="9810259at2"/>
<keyword evidence="6 9" id="KW-0378">Hydrolase</keyword>
<dbReference type="PANTHER" id="PTHR33695">
    <property type="entry name" value="LIPOPROTEIN SIGNAL PEPTIDASE"/>
    <property type="match status" value="1"/>
</dbReference>
<protein>
    <recommendedName>
        <fullName evidence="9">Lipoprotein signal peptidase</fullName>
        <ecNumber evidence="9">3.4.23.36</ecNumber>
    </recommendedName>
    <alternativeName>
        <fullName evidence="9">Prolipoprotein signal peptidase</fullName>
    </alternativeName>
    <alternativeName>
        <fullName evidence="9">Signal peptidase II</fullName>
        <shortName evidence="9">SPase II</shortName>
    </alternativeName>
</protein>
<dbReference type="PRINTS" id="PR00781">
    <property type="entry name" value="LIPOSIGPTASE"/>
</dbReference>
<feature type="active site" evidence="9">
    <location>
        <position position="143"/>
    </location>
</feature>
<gene>
    <name evidence="9 11" type="primary">lspA</name>
    <name evidence="11" type="ORF">DSL64_00975</name>
</gene>
<dbReference type="UniPathway" id="UPA00665"/>
<evidence type="ECO:0000256" key="9">
    <source>
        <dbReference type="HAMAP-Rule" id="MF_00161"/>
    </source>
</evidence>
<dbReference type="EMBL" id="QNUL01000001">
    <property type="protein sequence ID" value="REA64158.1"/>
    <property type="molecule type" value="Genomic_DNA"/>
</dbReference>
<dbReference type="PANTHER" id="PTHR33695:SF1">
    <property type="entry name" value="LIPOPROTEIN SIGNAL PEPTIDASE"/>
    <property type="match status" value="1"/>
</dbReference>
<comment type="catalytic activity">
    <reaction evidence="9">
        <text>Release of signal peptides from bacterial membrane prolipoproteins. Hydrolyzes -Xaa-Yaa-Zaa-|-(S,diacylglyceryl)Cys-, in which Xaa is hydrophobic (preferably Leu), and Yaa (Ala or Ser) and Zaa (Gly or Ala) have small, neutral side chains.</text>
        <dbReference type="EC" id="3.4.23.36"/>
    </reaction>
</comment>
<dbReference type="RefSeq" id="WP_115828766.1">
    <property type="nucleotide sequence ID" value="NZ_QNUL01000001.1"/>
</dbReference>
<accession>A0A3D8YH80</accession>
<dbReference type="GO" id="GO:0006508">
    <property type="term" value="P:proteolysis"/>
    <property type="evidence" value="ECO:0007669"/>
    <property type="project" value="UniProtKB-KW"/>
</dbReference>
<evidence type="ECO:0000313" key="12">
    <source>
        <dbReference type="Proteomes" id="UP000256373"/>
    </source>
</evidence>
<keyword evidence="12" id="KW-1185">Reference proteome</keyword>
<dbReference type="EC" id="3.4.23.36" evidence="9"/>
<evidence type="ECO:0000256" key="4">
    <source>
        <dbReference type="ARBA" id="ARBA00022692"/>
    </source>
</evidence>
<dbReference type="Proteomes" id="UP000256373">
    <property type="component" value="Unassembled WGS sequence"/>
</dbReference>
<name>A0A3D8YH80_9BACT</name>